<dbReference type="OrthoDB" id="4337269at2"/>
<dbReference type="AlphaFoldDB" id="A0A5B2WRI0"/>
<organism evidence="2 3">
    <name type="scientific">Solihabitans fulvus</name>
    <dbReference type="NCBI Taxonomy" id="1892852"/>
    <lineage>
        <taxon>Bacteria</taxon>
        <taxon>Bacillati</taxon>
        <taxon>Actinomycetota</taxon>
        <taxon>Actinomycetes</taxon>
        <taxon>Pseudonocardiales</taxon>
        <taxon>Pseudonocardiaceae</taxon>
        <taxon>Solihabitans</taxon>
    </lineage>
</organism>
<keyword evidence="1" id="KW-0812">Transmembrane</keyword>
<keyword evidence="1" id="KW-0472">Membrane</keyword>
<evidence type="ECO:0000256" key="1">
    <source>
        <dbReference type="SAM" id="Phobius"/>
    </source>
</evidence>
<keyword evidence="3" id="KW-1185">Reference proteome</keyword>
<reference evidence="2 3" key="2">
    <citation type="submission" date="2019-09" db="EMBL/GenBank/DDBJ databases">
        <authorList>
            <person name="Jin C."/>
        </authorList>
    </citation>
    <scope>NUCLEOTIDE SEQUENCE [LARGE SCALE GENOMIC DNA]</scope>
    <source>
        <strain evidence="2 3">AN110305</strain>
    </source>
</reference>
<protein>
    <recommendedName>
        <fullName evidence="4">ABC-2 type transport system permease protein</fullName>
    </recommendedName>
</protein>
<feature type="transmembrane region" description="Helical" evidence="1">
    <location>
        <begin position="86"/>
        <end position="110"/>
    </location>
</feature>
<evidence type="ECO:0000313" key="3">
    <source>
        <dbReference type="Proteomes" id="UP000323454"/>
    </source>
</evidence>
<name>A0A5B2WRI0_9PSEU</name>
<evidence type="ECO:0008006" key="4">
    <source>
        <dbReference type="Google" id="ProtNLM"/>
    </source>
</evidence>
<sequence>MTALVRYLLADLVRSQRYLPVVIAFLAVLGVLYSGDPGDPVSAYAGSCVMVYPIAAWFAVVVATAEDPVQRTVTAVTAGGWGRLQVGVAGLATLGAVTLSVLGAVAPVLISGHPYGPVEVAIGLGAHLSCSFTGTAVGLLVSRPVINRIGWTAVAAMGIVVITFPLKRMPPVGAVLGLLSDRDVGHALPVLAGSGALAAVLLVVATAVSRFAARRS</sequence>
<dbReference type="Proteomes" id="UP000323454">
    <property type="component" value="Unassembled WGS sequence"/>
</dbReference>
<gene>
    <name evidence="2" type="ORF">F0L68_31355</name>
</gene>
<feature type="transmembrane region" description="Helical" evidence="1">
    <location>
        <begin position="122"/>
        <end position="142"/>
    </location>
</feature>
<feature type="transmembrane region" description="Helical" evidence="1">
    <location>
        <begin position="186"/>
        <end position="208"/>
    </location>
</feature>
<dbReference type="RefSeq" id="WP_149853470.1">
    <property type="nucleotide sequence ID" value="NZ_VUOB01000063.1"/>
</dbReference>
<reference evidence="2 3" key="1">
    <citation type="submission" date="2019-09" db="EMBL/GenBank/DDBJ databases">
        <title>Goodfellowia gen. nov., a new genus of the Pseudonocardineae related to Actinoalloteichus, containing Goodfellowia coeruleoviolacea gen. nov., comb. nov. gen. nov., comb. nov.</title>
        <authorList>
            <person name="Labeda D."/>
        </authorList>
    </citation>
    <scope>NUCLEOTIDE SEQUENCE [LARGE SCALE GENOMIC DNA]</scope>
    <source>
        <strain evidence="2 3">AN110305</strain>
    </source>
</reference>
<accession>A0A5B2WRI0</accession>
<evidence type="ECO:0000313" key="2">
    <source>
        <dbReference type="EMBL" id="KAA2254105.1"/>
    </source>
</evidence>
<feature type="transmembrane region" description="Helical" evidence="1">
    <location>
        <begin position="41"/>
        <end position="65"/>
    </location>
</feature>
<feature type="transmembrane region" description="Helical" evidence="1">
    <location>
        <begin position="18"/>
        <end position="35"/>
    </location>
</feature>
<feature type="transmembrane region" description="Helical" evidence="1">
    <location>
        <begin position="149"/>
        <end position="166"/>
    </location>
</feature>
<dbReference type="EMBL" id="VUOB01000063">
    <property type="protein sequence ID" value="KAA2254105.1"/>
    <property type="molecule type" value="Genomic_DNA"/>
</dbReference>
<keyword evidence="1" id="KW-1133">Transmembrane helix</keyword>
<comment type="caution">
    <text evidence="2">The sequence shown here is derived from an EMBL/GenBank/DDBJ whole genome shotgun (WGS) entry which is preliminary data.</text>
</comment>
<proteinExistence type="predicted"/>